<dbReference type="CDD" id="cd07129">
    <property type="entry name" value="ALDH_KGSADH"/>
    <property type="match status" value="1"/>
</dbReference>
<evidence type="ECO:0000259" key="2">
    <source>
        <dbReference type="Pfam" id="PF00171"/>
    </source>
</evidence>
<dbReference type="Pfam" id="PF00171">
    <property type="entry name" value="Aldedh"/>
    <property type="match status" value="1"/>
</dbReference>
<protein>
    <submittedName>
        <fullName evidence="3">NADP-dependent aldehyde dehydrogenase</fullName>
    </submittedName>
</protein>
<proteinExistence type="predicted"/>
<dbReference type="SUPFAM" id="SSF53720">
    <property type="entry name" value="ALDH-like"/>
    <property type="match status" value="1"/>
</dbReference>
<organism evidence="3 4">
    <name type="scientific">Mucilaginibacter gracilis</name>
    <dbReference type="NCBI Taxonomy" id="423350"/>
    <lineage>
        <taxon>Bacteria</taxon>
        <taxon>Pseudomonadati</taxon>
        <taxon>Bacteroidota</taxon>
        <taxon>Sphingobacteriia</taxon>
        <taxon>Sphingobacteriales</taxon>
        <taxon>Sphingobacteriaceae</taxon>
        <taxon>Mucilaginibacter</taxon>
    </lineage>
</organism>
<evidence type="ECO:0000313" key="3">
    <source>
        <dbReference type="EMBL" id="RKR80802.1"/>
    </source>
</evidence>
<dbReference type="RefSeq" id="WP_121196635.1">
    <property type="nucleotide sequence ID" value="NZ_RBKU01000001.1"/>
</dbReference>
<dbReference type="Gene3D" id="3.40.605.10">
    <property type="entry name" value="Aldehyde Dehydrogenase, Chain A, domain 1"/>
    <property type="match status" value="1"/>
</dbReference>
<dbReference type="InterPro" id="IPR050740">
    <property type="entry name" value="Aldehyde_DH_Superfamily"/>
</dbReference>
<name>A0A495IW42_9SPHI</name>
<dbReference type="InterPro" id="IPR016162">
    <property type="entry name" value="Ald_DH_N"/>
</dbReference>
<feature type="domain" description="Aldehyde dehydrogenase" evidence="2">
    <location>
        <begin position="17"/>
        <end position="458"/>
    </location>
</feature>
<accession>A0A495IW42</accession>
<evidence type="ECO:0000256" key="1">
    <source>
        <dbReference type="ARBA" id="ARBA00023002"/>
    </source>
</evidence>
<dbReference type="AlphaFoldDB" id="A0A495IW42"/>
<evidence type="ECO:0000313" key="4">
    <source>
        <dbReference type="Proteomes" id="UP000268007"/>
    </source>
</evidence>
<dbReference type="Proteomes" id="UP000268007">
    <property type="component" value="Unassembled WGS sequence"/>
</dbReference>
<sequence length="527" mass="56144">MINSNNIIACTYTTVNGTEFNAINPATGELLEGSFTGADSTAVNQALKQATEAFKIYRTIGAKRKAAFLRAITGEINLIGETLISRAVAESGLPVGRITGEMGRTTGQLRMFADMVEEGSWVDAVIDEAQPNRLPIPRSDIRRMLVPIGPVVVFGASNFPLAFSVAGGDTASALASGCPVIVKVHPAHPGTSALVGSAISKAAEATGMPKGVFSLLYDNGYTVGAQLVKHEQTKAVAFTGSFKGGMALLKLAQDRESVIPVFTEMGSINPVILLPAKLNADYARLAVKFADSITLGAGQFCTNPGLILAVQSESLNRFISDLGRAIEAAPSAAMLTPGIWQNYQTLSQEILSENGLELIAKSNVINAEKVNQSVAAIAKVSALEFISNKKLREEIFGPWSLIVVADDVAQLEQAVQSLEGQLTATVMAEREELPQYATLLDTLTAITGRVILNGVPTGVEVCAAMQHGGPFPATSDSRFTSVGTGAIYRFVRPVAWQDWEDSLLPPELQVSNPLNIWRQINNNWTKE</sequence>
<dbReference type="PANTHER" id="PTHR43353:SF3">
    <property type="entry name" value="ALDEHYDE DEHYDROGENASE-RELATED"/>
    <property type="match status" value="1"/>
</dbReference>
<dbReference type="OrthoDB" id="9770537at2"/>
<dbReference type="PANTHER" id="PTHR43353">
    <property type="entry name" value="SUCCINATE-SEMIALDEHYDE DEHYDROGENASE, MITOCHONDRIAL"/>
    <property type="match status" value="1"/>
</dbReference>
<dbReference type="InterPro" id="IPR015590">
    <property type="entry name" value="Aldehyde_DH_dom"/>
</dbReference>
<comment type="caution">
    <text evidence="3">The sequence shown here is derived from an EMBL/GenBank/DDBJ whole genome shotgun (WGS) entry which is preliminary data.</text>
</comment>
<dbReference type="Gene3D" id="3.40.309.10">
    <property type="entry name" value="Aldehyde Dehydrogenase, Chain A, domain 2"/>
    <property type="match status" value="1"/>
</dbReference>
<dbReference type="GO" id="GO:0016620">
    <property type="term" value="F:oxidoreductase activity, acting on the aldehyde or oxo group of donors, NAD or NADP as acceptor"/>
    <property type="evidence" value="ECO:0007669"/>
    <property type="project" value="InterPro"/>
</dbReference>
<dbReference type="EMBL" id="RBKU01000001">
    <property type="protein sequence ID" value="RKR80802.1"/>
    <property type="molecule type" value="Genomic_DNA"/>
</dbReference>
<keyword evidence="1" id="KW-0560">Oxidoreductase</keyword>
<dbReference type="InterPro" id="IPR016163">
    <property type="entry name" value="Ald_DH_C"/>
</dbReference>
<dbReference type="InterPro" id="IPR044151">
    <property type="entry name" value="ALDH_KGSADH"/>
</dbReference>
<gene>
    <name evidence="3" type="ORF">BDD43_0937</name>
</gene>
<reference evidence="3 4" key="1">
    <citation type="submission" date="2018-10" db="EMBL/GenBank/DDBJ databases">
        <title>Genomic Encyclopedia of Archaeal and Bacterial Type Strains, Phase II (KMG-II): from individual species to whole genera.</title>
        <authorList>
            <person name="Goeker M."/>
        </authorList>
    </citation>
    <scope>NUCLEOTIDE SEQUENCE [LARGE SCALE GENOMIC DNA]</scope>
    <source>
        <strain evidence="3 4">DSM 18602</strain>
    </source>
</reference>
<keyword evidence="4" id="KW-1185">Reference proteome</keyword>
<dbReference type="InterPro" id="IPR016161">
    <property type="entry name" value="Ald_DH/histidinol_DH"/>
</dbReference>